<dbReference type="AlphaFoldDB" id="A0A9P3G6F4"/>
<evidence type="ECO:0000313" key="2">
    <source>
        <dbReference type="Proteomes" id="UP000703269"/>
    </source>
</evidence>
<gene>
    <name evidence="1" type="ORF">PsYK624_044370</name>
</gene>
<accession>A0A9P3G6F4</accession>
<reference evidence="1 2" key="1">
    <citation type="submission" date="2021-08" db="EMBL/GenBank/DDBJ databases">
        <title>Draft Genome Sequence of Phanerochaete sordida strain YK-624.</title>
        <authorList>
            <person name="Mori T."/>
            <person name="Dohra H."/>
            <person name="Suzuki T."/>
            <person name="Kawagishi H."/>
            <person name="Hirai H."/>
        </authorList>
    </citation>
    <scope>NUCLEOTIDE SEQUENCE [LARGE SCALE GENOMIC DNA]</scope>
    <source>
        <strain evidence="1 2">YK-624</strain>
    </source>
</reference>
<organism evidence="1 2">
    <name type="scientific">Phanerochaete sordida</name>
    <dbReference type="NCBI Taxonomy" id="48140"/>
    <lineage>
        <taxon>Eukaryota</taxon>
        <taxon>Fungi</taxon>
        <taxon>Dikarya</taxon>
        <taxon>Basidiomycota</taxon>
        <taxon>Agaricomycotina</taxon>
        <taxon>Agaricomycetes</taxon>
        <taxon>Polyporales</taxon>
        <taxon>Phanerochaetaceae</taxon>
        <taxon>Phanerochaete</taxon>
    </lineage>
</organism>
<keyword evidence="2" id="KW-1185">Reference proteome</keyword>
<dbReference type="Proteomes" id="UP000703269">
    <property type="component" value="Unassembled WGS sequence"/>
</dbReference>
<sequence>MTNDLVLGKAISIPTCPGWRAKPAKLRAHCAVPSHFPIPTCFPVSSHVYLPTPDSYPRAQTDGCHTAVDTVFESISRFC</sequence>
<dbReference type="EMBL" id="BPQB01000009">
    <property type="protein sequence ID" value="GJE88354.1"/>
    <property type="molecule type" value="Genomic_DNA"/>
</dbReference>
<proteinExistence type="predicted"/>
<evidence type="ECO:0000313" key="1">
    <source>
        <dbReference type="EMBL" id="GJE88354.1"/>
    </source>
</evidence>
<protein>
    <submittedName>
        <fullName evidence="1">Uncharacterized protein</fullName>
    </submittedName>
</protein>
<comment type="caution">
    <text evidence="1">The sequence shown here is derived from an EMBL/GenBank/DDBJ whole genome shotgun (WGS) entry which is preliminary data.</text>
</comment>
<name>A0A9P3G6F4_9APHY</name>